<reference evidence="3 4" key="1">
    <citation type="submission" date="2023-07" db="EMBL/GenBank/DDBJ databases">
        <title>Sorghum-associated microbial communities from plants grown in Nebraska, USA.</title>
        <authorList>
            <person name="Schachtman D."/>
        </authorList>
    </citation>
    <scope>NUCLEOTIDE SEQUENCE [LARGE SCALE GENOMIC DNA]</scope>
    <source>
        <strain evidence="3 4">BE57</strain>
    </source>
</reference>
<accession>A0ABU1QTS1</accession>
<keyword evidence="4" id="KW-1185">Reference proteome</keyword>
<dbReference type="Proteomes" id="UP001264980">
    <property type="component" value="Unassembled WGS sequence"/>
</dbReference>
<evidence type="ECO:0000259" key="2">
    <source>
        <dbReference type="Pfam" id="PF08327"/>
    </source>
</evidence>
<organism evidence="3 4">
    <name type="scientific">Dyadobacter fermentans</name>
    <dbReference type="NCBI Taxonomy" id="94254"/>
    <lineage>
        <taxon>Bacteria</taxon>
        <taxon>Pseudomonadati</taxon>
        <taxon>Bacteroidota</taxon>
        <taxon>Cytophagia</taxon>
        <taxon>Cytophagales</taxon>
        <taxon>Spirosomataceae</taxon>
        <taxon>Dyadobacter</taxon>
    </lineage>
</organism>
<protein>
    <recommendedName>
        <fullName evidence="2">Activator of Hsp90 ATPase homologue 1/2-like C-terminal domain-containing protein</fullName>
    </recommendedName>
</protein>
<dbReference type="InterPro" id="IPR013538">
    <property type="entry name" value="ASHA1/2-like_C"/>
</dbReference>
<evidence type="ECO:0000313" key="3">
    <source>
        <dbReference type="EMBL" id="MDR6804517.1"/>
    </source>
</evidence>
<evidence type="ECO:0000313" key="4">
    <source>
        <dbReference type="Proteomes" id="UP001264980"/>
    </source>
</evidence>
<dbReference type="Pfam" id="PF08327">
    <property type="entry name" value="AHSA1"/>
    <property type="match status" value="1"/>
</dbReference>
<evidence type="ECO:0000256" key="1">
    <source>
        <dbReference type="ARBA" id="ARBA00006817"/>
    </source>
</evidence>
<comment type="caution">
    <text evidence="3">The sequence shown here is derived from an EMBL/GenBank/DDBJ whole genome shotgun (WGS) entry which is preliminary data.</text>
</comment>
<comment type="similarity">
    <text evidence="1">Belongs to the AHA1 family.</text>
</comment>
<dbReference type="InterPro" id="IPR023393">
    <property type="entry name" value="START-like_dom_sf"/>
</dbReference>
<dbReference type="EMBL" id="JAVDTI010000001">
    <property type="protein sequence ID" value="MDR6804517.1"/>
    <property type="molecule type" value="Genomic_DNA"/>
</dbReference>
<dbReference type="RefSeq" id="WP_309981802.1">
    <property type="nucleotide sequence ID" value="NZ_JAVDTI010000001.1"/>
</dbReference>
<dbReference type="Gene3D" id="3.30.530.20">
    <property type="match status" value="1"/>
</dbReference>
<name>A0ABU1QTS1_9BACT</name>
<feature type="domain" description="Activator of Hsp90 ATPase homologue 1/2-like C-terminal" evidence="2">
    <location>
        <begin position="13"/>
        <end position="145"/>
    </location>
</feature>
<proteinExistence type="inferred from homology"/>
<sequence>MARKLVQKSISINASAERIWRVITEAQYNVVWLAALGRRKIAQTDWQEGSKAVFVDDAQTGLITRIRVARPFEKIRMQNVGMITNGVEDYESDDAKESREFFEQYLLTPEDGSVRMRVEVTVEDDFCNEVSACWANALEVIKELAESQAPDGMC</sequence>
<gene>
    <name evidence="3" type="ORF">J2W84_001554</name>
</gene>
<dbReference type="SUPFAM" id="SSF55961">
    <property type="entry name" value="Bet v1-like"/>
    <property type="match status" value="1"/>
</dbReference>